<comment type="caution">
    <text evidence="1">The sequence shown here is derived from an EMBL/GenBank/DDBJ whole genome shotgun (WGS) entry which is preliminary data.</text>
</comment>
<reference evidence="1" key="1">
    <citation type="journal article" date="2019" name="BMC Genomics">
        <title>A new reference genome for Sorghum bicolor reveals high levels of sequence similarity between sweet and grain genotypes: implications for the genetics of sugar metabolism.</title>
        <authorList>
            <person name="Cooper E.A."/>
            <person name="Brenton Z.W."/>
            <person name="Flinn B.S."/>
            <person name="Jenkins J."/>
            <person name="Shu S."/>
            <person name="Flowers D."/>
            <person name="Luo F."/>
            <person name="Wang Y."/>
            <person name="Xia P."/>
            <person name="Barry K."/>
            <person name="Daum C."/>
            <person name="Lipzen A."/>
            <person name="Yoshinaga Y."/>
            <person name="Schmutz J."/>
            <person name="Saski C."/>
            <person name="Vermerris W."/>
            <person name="Kresovich S."/>
        </authorList>
    </citation>
    <scope>NUCLEOTIDE SEQUENCE</scope>
</reference>
<gene>
    <name evidence="1" type="ORF">BDA96_03G010100</name>
</gene>
<dbReference type="Gramene" id="EES02202">
    <property type="protein sequence ID" value="EES02202"/>
    <property type="gene ID" value="SORBI_3003G009200"/>
</dbReference>
<organism evidence="1 2">
    <name type="scientific">Sorghum bicolor</name>
    <name type="common">Sorghum</name>
    <name type="synonym">Sorghum vulgare</name>
    <dbReference type="NCBI Taxonomy" id="4558"/>
    <lineage>
        <taxon>Eukaryota</taxon>
        <taxon>Viridiplantae</taxon>
        <taxon>Streptophyta</taxon>
        <taxon>Embryophyta</taxon>
        <taxon>Tracheophyta</taxon>
        <taxon>Spermatophyta</taxon>
        <taxon>Magnoliopsida</taxon>
        <taxon>Liliopsida</taxon>
        <taxon>Poales</taxon>
        <taxon>Poaceae</taxon>
        <taxon>PACMAD clade</taxon>
        <taxon>Panicoideae</taxon>
        <taxon>Andropogonodae</taxon>
        <taxon>Andropogoneae</taxon>
        <taxon>Sorghinae</taxon>
        <taxon>Sorghum</taxon>
    </lineage>
</organism>
<name>A0A921ULQ1_SORBI</name>
<dbReference type="AlphaFoldDB" id="A0A921ULQ1"/>
<dbReference type="EMBL" id="CM027682">
    <property type="protein sequence ID" value="KAG0535809.1"/>
    <property type="molecule type" value="Genomic_DNA"/>
</dbReference>
<evidence type="ECO:0000313" key="1">
    <source>
        <dbReference type="EMBL" id="KAG0535810.1"/>
    </source>
</evidence>
<dbReference type="EMBL" id="CM027682">
    <property type="protein sequence ID" value="KAG0535810.1"/>
    <property type="molecule type" value="Genomic_DNA"/>
</dbReference>
<dbReference type="Proteomes" id="UP000807115">
    <property type="component" value="Chromosome 3"/>
</dbReference>
<dbReference type="Gramene" id="OQU86071">
    <property type="protein sequence ID" value="OQU86071"/>
    <property type="gene ID" value="SORBI_3003G009200"/>
</dbReference>
<accession>A0A921ULQ1</accession>
<sequence length="436" mass="46300">MPAAEEMGAAMPMRVGDSPFIDLSSLARYDEARGLCGLVSVVFHPRMDVRLFVSYTTKSNDDCGHTAVEASTGWCTILVVKELSPREGGFKATTVFSMDVPAAQAGFSLLDHGGQIFFRPNDPSLYLVTGHGVSTDFISSNKSSLLGKILRLHVDHDMPGTDAEVFFSGLNIPRGCALDYSGSLFCANIDETQGELVYLIFDNNPSSATSVVVLDLKHPMAPGSIVWGLQYHGSADASLSGRYIYAYNSALWSVTMESQPSSGRYTLTQMVVACSRTTPMPCQDSPIVVSFAEDQNKEGIILATDGVYRIAASSLCAGGPLGLGLGPAPTPRRHSLGKMVAAVFGSAGAMGTVWRGCSGRNKKMVRIHHVPSASSVPPSAHAATTPTRAFGPAAELLLVGLVRIHIAFFIQLKCSVQTGAGKAPKLHCELLSDLVI</sequence>
<dbReference type="KEGG" id="sbi:8081355"/>
<dbReference type="PANTHER" id="PTHR19328">
    <property type="entry name" value="HEDGEHOG-INTERACTING PROTEIN"/>
    <property type="match status" value="1"/>
</dbReference>
<proteinExistence type="predicted"/>
<dbReference type="EMBL" id="CM027682">
    <property type="protein sequence ID" value="KAG0535811.1"/>
    <property type="molecule type" value="Genomic_DNA"/>
</dbReference>
<dbReference type="PANTHER" id="PTHR19328:SF13">
    <property type="entry name" value="HIPL1 PROTEIN"/>
    <property type="match status" value="1"/>
</dbReference>
<reference evidence="1" key="2">
    <citation type="submission" date="2020-10" db="EMBL/GenBank/DDBJ databases">
        <authorList>
            <person name="Cooper E.A."/>
            <person name="Brenton Z.W."/>
            <person name="Flinn B.S."/>
            <person name="Jenkins J."/>
            <person name="Shu S."/>
            <person name="Flowers D."/>
            <person name="Luo F."/>
            <person name="Wang Y."/>
            <person name="Xia P."/>
            <person name="Barry K."/>
            <person name="Daum C."/>
            <person name="Lipzen A."/>
            <person name="Yoshinaga Y."/>
            <person name="Schmutz J."/>
            <person name="Saski C."/>
            <person name="Vermerris W."/>
            <person name="Kresovich S."/>
        </authorList>
    </citation>
    <scope>NUCLEOTIDE SEQUENCE</scope>
</reference>
<dbReference type="InterPro" id="IPR011042">
    <property type="entry name" value="6-blade_b-propeller_TolB-like"/>
</dbReference>
<dbReference type="Gene3D" id="2.120.10.30">
    <property type="entry name" value="TolB, C-terminal domain"/>
    <property type="match status" value="1"/>
</dbReference>
<protein>
    <submittedName>
        <fullName evidence="1">Uncharacterized protein</fullName>
    </submittedName>
</protein>
<evidence type="ECO:0000313" key="2">
    <source>
        <dbReference type="Proteomes" id="UP000807115"/>
    </source>
</evidence>